<accession>A0A4Y2G392</accession>
<protein>
    <submittedName>
        <fullName evidence="1">Uncharacterized protein</fullName>
    </submittedName>
</protein>
<organism evidence="1 2">
    <name type="scientific">Araneus ventricosus</name>
    <name type="common">Orbweaver spider</name>
    <name type="synonym">Epeira ventricosa</name>
    <dbReference type="NCBI Taxonomy" id="182803"/>
    <lineage>
        <taxon>Eukaryota</taxon>
        <taxon>Metazoa</taxon>
        <taxon>Ecdysozoa</taxon>
        <taxon>Arthropoda</taxon>
        <taxon>Chelicerata</taxon>
        <taxon>Arachnida</taxon>
        <taxon>Araneae</taxon>
        <taxon>Araneomorphae</taxon>
        <taxon>Entelegynae</taxon>
        <taxon>Araneoidea</taxon>
        <taxon>Araneidae</taxon>
        <taxon>Araneus</taxon>
    </lineage>
</organism>
<name>A0A4Y2G392_ARAVE</name>
<evidence type="ECO:0000313" key="1">
    <source>
        <dbReference type="EMBL" id="GBM48292.1"/>
    </source>
</evidence>
<dbReference type="AlphaFoldDB" id="A0A4Y2G392"/>
<sequence length="50" mass="5416">MESDEQGDVWTGIPISDVQGSTKEIGHLCNWYLLSGLHKTSADVNGLKGQ</sequence>
<comment type="caution">
    <text evidence="1">The sequence shown here is derived from an EMBL/GenBank/DDBJ whole genome shotgun (WGS) entry which is preliminary data.</text>
</comment>
<gene>
    <name evidence="1" type="ORF">AVEN_166474_1</name>
</gene>
<reference evidence="1 2" key="1">
    <citation type="journal article" date="2019" name="Sci. Rep.">
        <title>Orb-weaving spider Araneus ventricosus genome elucidates the spidroin gene catalogue.</title>
        <authorList>
            <person name="Kono N."/>
            <person name="Nakamura H."/>
            <person name="Ohtoshi R."/>
            <person name="Moran D.A.P."/>
            <person name="Shinohara A."/>
            <person name="Yoshida Y."/>
            <person name="Fujiwara M."/>
            <person name="Mori M."/>
            <person name="Tomita M."/>
            <person name="Arakawa K."/>
        </authorList>
    </citation>
    <scope>NUCLEOTIDE SEQUENCE [LARGE SCALE GENOMIC DNA]</scope>
</reference>
<dbReference type="EMBL" id="BGPR01098212">
    <property type="protein sequence ID" value="GBM48292.1"/>
    <property type="molecule type" value="Genomic_DNA"/>
</dbReference>
<keyword evidence="2" id="KW-1185">Reference proteome</keyword>
<proteinExistence type="predicted"/>
<dbReference type="Proteomes" id="UP000499080">
    <property type="component" value="Unassembled WGS sequence"/>
</dbReference>
<feature type="non-terminal residue" evidence="1">
    <location>
        <position position="50"/>
    </location>
</feature>
<evidence type="ECO:0000313" key="2">
    <source>
        <dbReference type="Proteomes" id="UP000499080"/>
    </source>
</evidence>